<dbReference type="EMBL" id="JAIZAY010000006">
    <property type="protein sequence ID" value="KAJ8040162.1"/>
    <property type="molecule type" value="Genomic_DNA"/>
</dbReference>
<evidence type="ECO:0000259" key="7">
    <source>
        <dbReference type="Pfam" id="PF00082"/>
    </source>
</evidence>
<feature type="domain" description="Inhibitor I9" evidence="8">
    <location>
        <begin position="32"/>
        <end position="102"/>
    </location>
</feature>
<dbReference type="GO" id="GO:0006508">
    <property type="term" value="P:proteolysis"/>
    <property type="evidence" value="ECO:0007669"/>
    <property type="project" value="UniProtKB-KW"/>
</dbReference>
<evidence type="ECO:0000259" key="8">
    <source>
        <dbReference type="Pfam" id="PF05922"/>
    </source>
</evidence>
<proteinExistence type="inferred from homology"/>
<sequence>MRIFLFAFLATVATSSLAPLHPAGSEKITGSYIIVLKDGIDVQSAVDTIKQNPIFYFIEGRIDVIYSKVLNGFSATLSERGLDFVRRLSFVKYVEEDKVVRAAASVPSWGLDRIDQRDLPLNDKYSPRGRGAGVHAYVIDTGIDPTHEDFGERVTATPEADFVTPNLGGDDCNGHGTHCAGIIGGNDHGVANEVSLYSVRVLGCYGSGSTSTVITGMDYVANNHMSPAVATLSLGGSASQSMDNAVGRMTSAGVTVVVAAGGSNTDACNSSPAGAPDAFTVASVDQSDRRASSSNYGSCVDMYAPGVSITSTWHTSTTATATLSGTSMAAAHVAGGAAVALSADGLSMKPSEVKQNLIETATNDKVSDSTTGTPNRLLYVGA</sequence>
<dbReference type="PROSITE" id="PS00137">
    <property type="entry name" value="SUBTILASE_HIS"/>
    <property type="match status" value="1"/>
</dbReference>
<feature type="active site" description="Charge relay system" evidence="5">
    <location>
        <position position="327"/>
    </location>
</feature>
<dbReference type="SUPFAM" id="SSF54897">
    <property type="entry name" value="Protease propeptides/inhibitors"/>
    <property type="match status" value="1"/>
</dbReference>
<dbReference type="InterPro" id="IPR034193">
    <property type="entry name" value="PCSK9_ProteinaseK-like"/>
</dbReference>
<dbReference type="InterPro" id="IPR036852">
    <property type="entry name" value="Peptidase_S8/S53_dom_sf"/>
</dbReference>
<evidence type="ECO:0000313" key="9">
    <source>
        <dbReference type="EMBL" id="KAJ8040162.1"/>
    </source>
</evidence>
<dbReference type="InterPro" id="IPR015500">
    <property type="entry name" value="Peptidase_S8_subtilisin-rel"/>
</dbReference>
<keyword evidence="4 5" id="KW-0720">Serine protease</keyword>
<dbReference type="InterPro" id="IPR022398">
    <property type="entry name" value="Peptidase_S8_His-AS"/>
</dbReference>
<dbReference type="Gene3D" id="3.40.50.200">
    <property type="entry name" value="Peptidase S8/S53 domain"/>
    <property type="match status" value="1"/>
</dbReference>
<comment type="caution">
    <text evidence="9">The sequence shown here is derived from an EMBL/GenBank/DDBJ whole genome shotgun (WGS) entry which is preliminary data.</text>
</comment>
<dbReference type="InterPro" id="IPR000209">
    <property type="entry name" value="Peptidase_S8/S53_dom"/>
</dbReference>
<evidence type="ECO:0000256" key="2">
    <source>
        <dbReference type="ARBA" id="ARBA00022670"/>
    </source>
</evidence>
<dbReference type="AlphaFoldDB" id="A0A9Q1C878"/>
<dbReference type="InterPro" id="IPR023827">
    <property type="entry name" value="Peptidase_S8_Asp-AS"/>
</dbReference>
<dbReference type="Pfam" id="PF00082">
    <property type="entry name" value="Peptidase_S8"/>
    <property type="match status" value="1"/>
</dbReference>
<evidence type="ECO:0000256" key="1">
    <source>
        <dbReference type="ARBA" id="ARBA00011073"/>
    </source>
</evidence>
<dbReference type="InterPro" id="IPR037045">
    <property type="entry name" value="S8pro/Inhibitor_I9_sf"/>
</dbReference>
<reference evidence="9" key="1">
    <citation type="submission" date="2021-10" db="EMBL/GenBank/DDBJ databases">
        <title>Tropical sea cucumber genome reveals ecological adaptation and Cuvierian tubules defense mechanism.</title>
        <authorList>
            <person name="Chen T."/>
        </authorList>
    </citation>
    <scope>NUCLEOTIDE SEQUENCE</scope>
    <source>
        <strain evidence="9">Nanhai2018</strain>
        <tissue evidence="9">Muscle</tissue>
    </source>
</reference>
<dbReference type="SUPFAM" id="SSF52743">
    <property type="entry name" value="Subtilisin-like"/>
    <property type="match status" value="1"/>
</dbReference>
<dbReference type="PANTHER" id="PTHR43806">
    <property type="entry name" value="PEPTIDASE S8"/>
    <property type="match status" value="1"/>
</dbReference>
<dbReference type="CDD" id="cd04077">
    <property type="entry name" value="Peptidases_S8_PCSK9_ProteinaseK_like"/>
    <property type="match status" value="1"/>
</dbReference>
<dbReference type="InterPro" id="IPR050131">
    <property type="entry name" value="Peptidase_S8_subtilisin-like"/>
</dbReference>
<dbReference type="FunFam" id="3.40.50.200:FF:000014">
    <property type="entry name" value="Proteinase K"/>
    <property type="match status" value="1"/>
</dbReference>
<dbReference type="PRINTS" id="PR00723">
    <property type="entry name" value="SUBTILISIN"/>
</dbReference>
<gene>
    <name evidence="9" type="ORF">HOLleu_14382</name>
</gene>
<feature type="active site" description="Charge relay system" evidence="5">
    <location>
        <position position="140"/>
    </location>
</feature>
<dbReference type="Proteomes" id="UP001152320">
    <property type="component" value="Chromosome 6"/>
</dbReference>
<dbReference type="PROSITE" id="PS00136">
    <property type="entry name" value="SUBTILASE_ASP"/>
    <property type="match status" value="1"/>
</dbReference>
<dbReference type="InterPro" id="IPR010259">
    <property type="entry name" value="S8pro/Inhibitor_I9"/>
</dbReference>
<evidence type="ECO:0000256" key="4">
    <source>
        <dbReference type="ARBA" id="ARBA00022825"/>
    </source>
</evidence>
<evidence type="ECO:0000256" key="6">
    <source>
        <dbReference type="SAM" id="SignalP"/>
    </source>
</evidence>
<dbReference type="SMR" id="A0A9Q1C878"/>
<feature type="chain" id="PRO_5040139968" evidence="6">
    <location>
        <begin position="26"/>
        <end position="382"/>
    </location>
</feature>
<dbReference type="PROSITE" id="PS51892">
    <property type="entry name" value="SUBTILASE"/>
    <property type="match status" value="1"/>
</dbReference>
<keyword evidence="10" id="KW-1185">Reference proteome</keyword>
<keyword evidence="2 5" id="KW-0645">Protease</keyword>
<accession>A0A9Q1C878</accession>
<feature type="signal peptide" evidence="6">
    <location>
        <begin position="1"/>
        <end position="25"/>
    </location>
</feature>
<dbReference type="PANTHER" id="PTHR43806:SF58">
    <property type="entry name" value="ALKALINE PROTEASE 1-RELATED"/>
    <property type="match status" value="1"/>
</dbReference>
<dbReference type="GO" id="GO:0005615">
    <property type="term" value="C:extracellular space"/>
    <property type="evidence" value="ECO:0007669"/>
    <property type="project" value="TreeGrafter"/>
</dbReference>
<evidence type="ECO:0000256" key="3">
    <source>
        <dbReference type="ARBA" id="ARBA00022801"/>
    </source>
</evidence>
<dbReference type="Gene3D" id="3.30.70.80">
    <property type="entry name" value="Peptidase S8 propeptide/proteinase inhibitor I9"/>
    <property type="match status" value="1"/>
</dbReference>
<dbReference type="OrthoDB" id="206201at2759"/>
<organism evidence="9 10">
    <name type="scientific">Holothuria leucospilota</name>
    <name type="common">Black long sea cucumber</name>
    <name type="synonym">Mertensiothuria leucospilota</name>
    <dbReference type="NCBI Taxonomy" id="206669"/>
    <lineage>
        <taxon>Eukaryota</taxon>
        <taxon>Metazoa</taxon>
        <taxon>Echinodermata</taxon>
        <taxon>Eleutherozoa</taxon>
        <taxon>Echinozoa</taxon>
        <taxon>Holothuroidea</taxon>
        <taxon>Aspidochirotacea</taxon>
        <taxon>Aspidochirotida</taxon>
        <taxon>Holothuriidae</taxon>
        <taxon>Holothuria</taxon>
    </lineage>
</organism>
<name>A0A9Q1C878_HOLLE</name>
<evidence type="ECO:0000313" key="10">
    <source>
        <dbReference type="Proteomes" id="UP001152320"/>
    </source>
</evidence>
<keyword evidence="6" id="KW-0732">Signal</keyword>
<feature type="active site" description="Charge relay system" evidence="5">
    <location>
        <position position="175"/>
    </location>
</feature>
<keyword evidence="3 5" id="KW-0378">Hydrolase</keyword>
<dbReference type="Pfam" id="PF05922">
    <property type="entry name" value="Inhibitor_I9"/>
    <property type="match status" value="1"/>
</dbReference>
<protein>
    <submittedName>
        <fullName evidence="9">Proteinase K</fullName>
    </submittedName>
</protein>
<evidence type="ECO:0000256" key="5">
    <source>
        <dbReference type="PROSITE-ProRule" id="PRU01240"/>
    </source>
</evidence>
<comment type="similarity">
    <text evidence="1 5">Belongs to the peptidase S8 family.</text>
</comment>
<dbReference type="GO" id="GO:0004252">
    <property type="term" value="F:serine-type endopeptidase activity"/>
    <property type="evidence" value="ECO:0007669"/>
    <property type="project" value="UniProtKB-UniRule"/>
</dbReference>
<feature type="domain" description="Peptidase S8/S53" evidence="7">
    <location>
        <begin position="134"/>
        <end position="367"/>
    </location>
</feature>